<reference evidence="2" key="1">
    <citation type="journal article" date="2024" name="Antonie Van Leeuwenhoek">
        <title>Bradyrhizobium ontarionense sp. nov., a novel bacterial symbiont isolated from Aeschynomene indica (Indian jointvetch), harbours photosynthesis, nitrogen fixation and nitrous oxide (N2O) reductase genes.</title>
        <authorList>
            <person name="Bromfield E.S.P."/>
            <person name="Cloutier S."/>
        </authorList>
    </citation>
    <scope>NUCLEOTIDE SEQUENCE</scope>
    <source>
        <strain evidence="2">A19</strain>
    </source>
</reference>
<keyword evidence="3" id="KW-1185">Reference proteome</keyword>
<gene>
    <name evidence="2" type="ORF">LQG66_26405</name>
</gene>
<evidence type="ECO:0000259" key="1">
    <source>
        <dbReference type="Pfam" id="PF07045"/>
    </source>
</evidence>
<feature type="domain" description="DUF1330" evidence="1">
    <location>
        <begin position="3"/>
        <end position="96"/>
    </location>
</feature>
<dbReference type="Proteomes" id="UP001431010">
    <property type="component" value="Chromosome"/>
</dbReference>
<dbReference type="PANTHER" id="PTHR41521:SF4">
    <property type="entry name" value="BLR0684 PROTEIN"/>
    <property type="match status" value="1"/>
</dbReference>
<evidence type="ECO:0000313" key="2">
    <source>
        <dbReference type="EMBL" id="UFZ02780.1"/>
    </source>
</evidence>
<dbReference type="SUPFAM" id="SSF54909">
    <property type="entry name" value="Dimeric alpha+beta barrel"/>
    <property type="match status" value="1"/>
</dbReference>
<dbReference type="EMBL" id="CP088156">
    <property type="protein sequence ID" value="UFZ02780.1"/>
    <property type="molecule type" value="Genomic_DNA"/>
</dbReference>
<proteinExistence type="predicted"/>
<dbReference type="Gene3D" id="3.30.70.100">
    <property type="match status" value="1"/>
</dbReference>
<sequence length="97" mass="10355">MAKGYWITFYRSISDPDALAAYAKLAGPAITGNGGRFLARGAAAKTYEQGIAQRTTVIEFDSVERAIAAHDSPAYQEALEAMGNACERDVRIVEGLG</sequence>
<organism evidence="2 3">
    <name type="scientific">Bradyrhizobium ontarionense</name>
    <dbReference type="NCBI Taxonomy" id="2898149"/>
    <lineage>
        <taxon>Bacteria</taxon>
        <taxon>Pseudomonadati</taxon>
        <taxon>Pseudomonadota</taxon>
        <taxon>Alphaproteobacteria</taxon>
        <taxon>Hyphomicrobiales</taxon>
        <taxon>Nitrobacteraceae</taxon>
        <taxon>Bradyrhizobium</taxon>
    </lineage>
</organism>
<dbReference type="InterPro" id="IPR010753">
    <property type="entry name" value="DUF1330"/>
</dbReference>
<protein>
    <submittedName>
        <fullName evidence="2">DUF1330 domain-containing protein</fullName>
    </submittedName>
</protein>
<dbReference type="Pfam" id="PF07045">
    <property type="entry name" value="DUF1330"/>
    <property type="match status" value="1"/>
</dbReference>
<accession>A0ABY3R637</accession>
<dbReference type="PANTHER" id="PTHR41521">
    <property type="match status" value="1"/>
</dbReference>
<dbReference type="InterPro" id="IPR011008">
    <property type="entry name" value="Dimeric_a/b-barrel"/>
</dbReference>
<name>A0ABY3R637_9BRAD</name>
<evidence type="ECO:0000313" key="3">
    <source>
        <dbReference type="Proteomes" id="UP001431010"/>
    </source>
</evidence>
<dbReference type="RefSeq" id="WP_231318566.1">
    <property type="nucleotide sequence ID" value="NZ_CP088156.1"/>
</dbReference>